<dbReference type="AlphaFoldDB" id="A0A8T2IGP8"/>
<proteinExistence type="predicted"/>
<dbReference type="InterPro" id="IPR015943">
    <property type="entry name" value="WD40/YVTN_repeat-like_dom_sf"/>
</dbReference>
<keyword evidence="2" id="KW-0963">Cytoplasm</keyword>
<evidence type="ECO:0000256" key="4">
    <source>
        <dbReference type="ARBA" id="ARBA00022737"/>
    </source>
</evidence>
<dbReference type="Proteomes" id="UP000812440">
    <property type="component" value="Unassembled WGS sequence"/>
</dbReference>
<dbReference type="GO" id="GO:0005885">
    <property type="term" value="C:Arp2/3 protein complex"/>
    <property type="evidence" value="ECO:0007669"/>
    <property type="project" value="InterPro"/>
</dbReference>
<evidence type="ECO:0000256" key="1">
    <source>
        <dbReference type="ARBA" id="ARBA00004496"/>
    </source>
</evidence>
<dbReference type="PANTHER" id="PTHR10709:SF17">
    <property type="entry name" value="ACTIN-RELATED PROTEIN 2_3 COMPLEX SUBUNIT"/>
    <property type="match status" value="1"/>
</dbReference>
<comment type="subcellular location">
    <subcellularLocation>
        <location evidence="1">Cytoplasm</location>
    </subcellularLocation>
</comment>
<dbReference type="EMBL" id="JAACNH010001072">
    <property type="protein sequence ID" value="KAG8430354.1"/>
    <property type="molecule type" value="Genomic_DNA"/>
</dbReference>
<name>A0A8T2IGP8_9PIPI</name>
<organism evidence="6 7">
    <name type="scientific">Hymenochirus boettgeri</name>
    <name type="common">Congo dwarf clawed frog</name>
    <dbReference type="NCBI Taxonomy" id="247094"/>
    <lineage>
        <taxon>Eukaryota</taxon>
        <taxon>Metazoa</taxon>
        <taxon>Chordata</taxon>
        <taxon>Craniata</taxon>
        <taxon>Vertebrata</taxon>
        <taxon>Euteleostomi</taxon>
        <taxon>Amphibia</taxon>
        <taxon>Batrachia</taxon>
        <taxon>Anura</taxon>
        <taxon>Pipoidea</taxon>
        <taxon>Pipidae</taxon>
        <taxon>Pipinae</taxon>
        <taxon>Hymenochirus</taxon>
    </lineage>
</organism>
<accession>A0A8T2IGP8</accession>
<evidence type="ECO:0000256" key="5">
    <source>
        <dbReference type="ARBA" id="ARBA00023212"/>
    </source>
</evidence>
<keyword evidence="7" id="KW-1185">Reference proteome</keyword>
<dbReference type="PANTHER" id="PTHR10709">
    <property type="entry name" value="ACTIN-RELATED PROTEIN 2/3 COMPLEX SUBUNIT 1"/>
    <property type="match status" value="1"/>
</dbReference>
<comment type="caution">
    <text evidence="6">The sequence shown here is derived from an EMBL/GenBank/DDBJ whole genome shotgun (WGS) entry which is preliminary data.</text>
</comment>
<dbReference type="Gene3D" id="2.130.10.10">
    <property type="entry name" value="YVTN repeat-like/Quinoprotein amine dehydrogenase"/>
    <property type="match status" value="1"/>
</dbReference>
<evidence type="ECO:0000256" key="2">
    <source>
        <dbReference type="ARBA" id="ARBA00022490"/>
    </source>
</evidence>
<dbReference type="GO" id="GO:0051015">
    <property type="term" value="F:actin filament binding"/>
    <property type="evidence" value="ECO:0007669"/>
    <property type="project" value="TreeGrafter"/>
</dbReference>
<dbReference type="GO" id="GO:0005737">
    <property type="term" value="C:cytoplasm"/>
    <property type="evidence" value="ECO:0007669"/>
    <property type="project" value="UniProtKB-SubCell"/>
</dbReference>
<keyword evidence="5" id="KW-0206">Cytoskeleton</keyword>
<keyword evidence="4" id="KW-0677">Repeat</keyword>
<dbReference type="GO" id="GO:0034314">
    <property type="term" value="P:Arp2/3 complex-mediated actin nucleation"/>
    <property type="evidence" value="ECO:0007669"/>
    <property type="project" value="InterPro"/>
</dbReference>
<keyword evidence="3" id="KW-0853">WD repeat</keyword>
<reference evidence="6" key="1">
    <citation type="thesis" date="2020" institute="ProQuest LLC" country="789 East Eisenhower Parkway, Ann Arbor, MI, USA">
        <title>Comparative Genomics and Chromosome Evolution.</title>
        <authorList>
            <person name="Mudd A.B."/>
        </authorList>
    </citation>
    <scope>NUCLEOTIDE SEQUENCE</scope>
    <source>
        <strain evidence="6">Female2</strain>
        <tissue evidence="6">Blood</tissue>
    </source>
</reference>
<protein>
    <submittedName>
        <fullName evidence="6">Uncharacterized protein</fullName>
    </submittedName>
</protein>
<sequence length="191" mass="20888">RIFSAYVKEMDIRPSPTSWGAKIPFGELLFQSGEKGGWVHGVCFSPNGEFLAWVDHNSCVNVADSTRDKTVTRLSSESLPFLTLLFVNESQIVTAGHDCAPYLFLYTGSGNLEFVGKIEGQKETAKSTSSAMNHFRNLDKKGTRESNSTEVSTLHQNSISQLSIMQVEDSKITAFSSSGIDGALVIWSLKG</sequence>
<dbReference type="InterPro" id="IPR036322">
    <property type="entry name" value="WD40_repeat_dom_sf"/>
</dbReference>
<dbReference type="InterPro" id="IPR017383">
    <property type="entry name" value="ARPC1"/>
</dbReference>
<feature type="non-terminal residue" evidence="6">
    <location>
        <position position="1"/>
    </location>
</feature>
<evidence type="ECO:0000313" key="6">
    <source>
        <dbReference type="EMBL" id="KAG8430354.1"/>
    </source>
</evidence>
<dbReference type="SUPFAM" id="SSF50978">
    <property type="entry name" value="WD40 repeat-like"/>
    <property type="match status" value="1"/>
</dbReference>
<evidence type="ECO:0000313" key="7">
    <source>
        <dbReference type="Proteomes" id="UP000812440"/>
    </source>
</evidence>
<evidence type="ECO:0000256" key="3">
    <source>
        <dbReference type="ARBA" id="ARBA00022574"/>
    </source>
</evidence>
<gene>
    <name evidence="6" type="ORF">GDO86_017931</name>
</gene>
<dbReference type="OrthoDB" id="406844at2759"/>